<dbReference type="PROSITE" id="PS00070">
    <property type="entry name" value="ALDEHYDE_DEHYDR_CYS"/>
    <property type="match status" value="1"/>
</dbReference>
<keyword evidence="7" id="KW-1185">Reference proteome</keyword>
<evidence type="ECO:0000256" key="2">
    <source>
        <dbReference type="ARBA" id="ARBA00023002"/>
    </source>
</evidence>
<proteinExistence type="inferred from homology"/>
<dbReference type="InterPro" id="IPR016161">
    <property type="entry name" value="Ald_DH/histidinol_DH"/>
</dbReference>
<dbReference type="InterPro" id="IPR015590">
    <property type="entry name" value="Aldehyde_DH_dom"/>
</dbReference>
<dbReference type="Proteomes" id="UP000558997">
    <property type="component" value="Unassembled WGS sequence"/>
</dbReference>
<name>A0A841E3V0_9ACTN</name>
<accession>A0A841E3V0</accession>
<comment type="caution">
    <text evidence="6">The sequence shown here is derived from an EMBL/GenBank/DDBJ whole genome shotgun (WGS) entry which is preliminary data.</text>
</comment>
<evidence type="ECO:0000313" key="7">
    <source>
        <dbReference type="Proteomes" id="UP000558997"/>
    </source>
</evidence>
<dbReference type="AlphaFoldDB" id="A0A841E3V0"/>
<dbReference type="FunFam" id="3.40.605.10:FF:000007">
    <property type="entry name" value="NAD/NADP-dependent betaine aldehyde dehydrogenase"/>
    <property type="match status" value="1"/>
</dbReference>
<dbReference type="EMBL" id="JACHNF010000001">
    <property type="protein sequence ID" value="MBB5983726.1"/>
    <property type="molecule type" value="Genomic_DNA"/>
</dbReference>
<dbReference type="InterPro" id="IPR029510">
    <property type="entry name" value="Ald_DH_CS_GLU"/>
</dbReference>
<evidence type="ECO:0000313" key="6">
    <source>
        <dbReference type="EMBL" id="MBB5983726.1"/>
    </source>
</evidence>
<protein>
    <submittedName>
        <fullName evidence="6">Acyl-CoA reductase-like NAD-dependent aldehyde dehydrogenase</fullName>
    </submittedName>
</protein>
<sequence>MSWTLSAPVLAFLDGGPKGLFLDNGFVDAIDPDIIKVINPATGEVITSVQGGGARDVDRAVTSAERAFNGSWSRTSAAERAKLLWRLADLIDKHAEELAVLETLNNGKPLSLALGDDLPETSNVFRYFAGYATKNSGQTIDVADVDAHVYTLHEPIGVTAGIIPWNYPLAIAAWKLAPALAAGNVMILKPAEQTPLSVLRLAELSAEAGFPPGVISIVNGYGETAGEAITTHPRIEKVSFTGEKRTGQRIVEASVGNLKRVTLELGGKSPNVVFADADPAQVRDGALWGIFYNMGQDCSAGSRLFVHHRRYDDVVAELVSDAQALRVGPGLDEASQLGALVTAEHTARVVEYLDLARDEGVVQAGGGRVLDGELANGNFIRPTVITDTTDDARVAAEEIFGPAVVVLPFRDEDELIRKANDTVFGLAAGVWTRDVGRAHRVARRLKAGTVWVNTYGDADAAVPFGGMRMSGYGRDKGSYAMEAYTAVKTVWVNTQYAGADAR</sequence>
<dbReference type="Gene3D" id="3.40.605.10">
    <property type="entry name" value="Aldehyde Dehydrogenase, Chain A, domain 1"/>
    <property type="match status" value="1"/>
</dbReference>
<evidence type="ECO:0000256" key="1">
    <source>
        <dbReference type="ARBA" id="ARBA00009986"/>
    </source>
</evidence>
<feature type="domain" description="Aldehyde dehydrogenase" evidence="5">
    <location>
        <begin position="33"/>
        <end position="490"/>
    </location>
</feature>
<keyword evidence="2 4" id="KW-0560">Oxidoreductase</keyword>
<dbReference type="PROSITE" id="PS00687">
    <property type="entry name" value="ALDEHYDE_DEHYDR_GLU"/>
    <property type="match status" value="1"/>
</dbReference>
<dbReference type="RefSeq" id="WP_184841958.1">
    <property type="nucleotide sequence ID" value="NZ_BAAAVN010000012.1"/>
</dbReference>
<dbReference type="FunFam" id="3.40.309.10:FF:000012">
    <property type="entry name" value="Betaine aldehyde dehydrogenase"/>
    <property type="match status" value="1"/>
</dbReference>
<dbReference type="Pfam" id="PF00171">
    <property type="entry name" value="Aldedh"/>
    <property type="match status" value="1"/>
</dbReference>
<comment type="similarity">
    <text evidence="1 4">Belongs to the aldehyde dehydrogenase family.</text>
</comment>
<dbReference type="GO" id="GO:0016620">
    <property type="term" value="F:oxidoreductase activity, acting on the aldehyde or oxo group of donors, NAD or NADP as acceptor"/>
    <property type="evidence" value="ECO:0007669"/>
    <property type="project" value="InterPro"/>
</dbReference>
<evidence type="ECO:0000259" key="5">
    <source>
        <dbReference type="Pfam" id="PF00171"/>
    </source>
</evidence>
<feature type="active site" evidence="3">
    <location>
        <position position="264"/>
    </location>
</feature>
<organism evidence="6 7">
    <name type="scientific">Kribbella solani</name>
    <dbReference type="NCBI Taxonomy" id="236067"/>
    <lineage>
        <taxon>Bacteria</taxon>
        <taxon>Bacillati</taxon>
        <taxon>Actinomycetota</taxon>
        <taxon>Actinomycetes</taxon>
        <taxon>Propionibacteriales</taxon>
        <taxon>Kribbellaceae</taxon>
        <taxon>Kribbella</taxon>
    </lineage>
</organism>
<dbReference type="InterPro" id="IPR016163">
    <property type="entry name" value="Ald_DH_C"/>
</dbReference>
<gene>
    <name evidence="6" type="ORF">HDA44_007067</name>
</gene>
<dbReference type="InterPro" id="IPR016160">
    <property type="entry name" value="Ald_DH_CS_CYS"/>
</dbReference>
<dbReference type="PANTHER" id="PTHR11699">
    <property type="entry name" value="ALDEHYDE DEHYDROGENASE-RELATED"/>
    <property type="match status" value="1"/>
</dbReference>
<dbReference type="Gene3D" id="3.40.309.10">
    <property type="entry name" value="Aldehyde Dehydrogenase, Chain A, domain 2"/>
    <property type="match status" value="1"/>
</dbReference>
<dbReference type="InterPro" id="IPR016162">
    <property type="entry name" value="Ald_DH_N"/>
</dbReference>
<dbReference type="SUPFAM" id="SSF53720">
    <property type="entry name" value="ALDH-like"/>
    <property type="match status" value="1"/>
</dbReference>
<reference evidence="6 7" key="1">
    <citation type="submission" date="2020-08" db="EMBL/GenBank/DDBJ databases">
        <title>Sequencing the genomes of 1000 actinobacteria strains.</title>
        <authorList>
            <person name="Klenk H.-P."/>
        </authorList>
    </citation>
    <scope>NUCLEOTIDE SEQUENCE [LARGE SCALE GENOMIC DNA]</scope>
    <source>
        <strain evidence="6 7">DSM 17294</strain>
    </source>
</reference>
<evidence type="ECO:0000256" key="4">
    <source>
        <dbReference type="RuleBase" id="RU003345"/>
    </source>
</evidence>
<evidence type="ECO:0000256" key="3">
    <source>
        <dbReference type="PROSITE-ProRule" id="PRU10007"/>
    </source>
</evidence>